<sequence>MKKERTEMSEHTHREGNDEKRDGREKREGKQGRFLRGARTPVLKWEHDDRRLCIRGSQHPGLVRDGGGPSRNSPESITVTWRACLLARRGGHPQEQAGESRPLWSRTSAIPGFRGQPSPRGSSQERTAVSPARRLVGKKIVARLQRAVLLQSVGGRGQPASSWP</sequence>
<feature type="region of interest" description="Disordered" evidence="1">
    <location>
        <begin position="1"/>
        <end position="41"/>
    </location>
</feature>
<feature type="compositionally biased region" description="Basic and acidic residues" evidence="1">
    <location>
        <begin position="1"/>
        <end position="31"/>
    </location>
</feature>
<proteinExistence type="predicted"/>
<comment type="caution">
    <text evidence="2">The sequence shown here is derived from an EMBL/GenBank/DDBJ whole genome shotgun (WGS) entry which is preliminary data.</text>
</comment>
<dbReference type="Proteomes" id="UP001175000">
    <property type="component" value="Unassembled WGS sequence"/>
</dbReference>
<feature type="region of interest" description="Disordered" evidence="1">
    <location>
        <begin position="90"/>
        <end position="131"/>
    </location>
</feature>
<feature type="region of interest" description="Disordered" evidence="1">
    <location>
        <begin position="54"/>
        <end position="76"/>
    </location>
</feature>
<organism evidence="2 3">
    <name type="scientific">Immersiella caudata</name>
    <dbReference type="NCBI Taxonomy" id="314043"/>
    <lineage>
        <taxon>Eukaryota</taxon>
        <taxon>Fungi</taxon>
        <taxon>Dikarya</taxon>
        <taxon>Ascomycota</taxon>
        <taxon>Pezizomycotina</taxon>
        <taxon>Sordariomycetes</taxon>
        <taxon>Sordariomycetidae</taxon>
        <taxon>Sordariales</taxon>
        <taxon>Lasiosphaeriaceae</taxon>
        <taxon>Immersiella</taxon>
    </lineage>
</organism>
<name>A0AA39WE85_9PEZI</name>
<evidence type="ECO:0000256" key="1">
    <source>
        <dbReference type="SAM" id="MobiDB-lite"/>
    </source>
</evidence>
<evidence type="ECO:0000313" key="2">
    <source>
        <dbReference type="EMBL" id="KAK0613795.1"/>
    </source>
</evidence>
<reference evidence="2" key="1">
    <citation type="submission" date="2023-06" db="EMBL/GenBank/DDBJ databases">
        <title>Genome-scale phylogeny and comparative genomics of the fungal order Sordariales.</title>
        <authorList>
            <consortium name="Lawrence Berkeley National Laboratory"/>
            <person name="Hensen N."/>
            <person name="Bonometti L."/>
            <person name="Westerberg I."/>
            <person name="Brannstrom I.O."/>
            <person name="Guillou S."/>
            <person name="Cros-Aarteil S."/>
            <person name="Calhoun S."/>
            <person name="Haridas S."/>
            <person name="Kuo A."/>
            <person name="Mondo S."/>
            <person name="Pangilinan J."/>
            <person name="Riley R."/>
            <person name="Labutti K."/>
            <person name="Andreopoulos B."/>
            <person name="Lipzen A."/>
            <person name="Chen C."/>
            <person name="Yanf M."/>
            <person name="Daum C."/>
            <person name="Ng V."/>
            <person name="Clum A."/>
            <person name="Steindorff A."/>
            <person name="Ohm R."/>
            <person name="Martin F."/>
            <person name="Silar P."/>
            <person name="Natvig D."/>
            <person name="Lalanne C."/>
            <person name="Gautier V."/>
            <person name="Ament-Velasquez S.L."/>
            <person name="Kruys A."/>
            <person name="Hutchinson M.I."/>
            <person name="Powell A.J."/>
            <person name="Barry K."/>
            <person name="Miller A.N."/>
            <person name="Grigoriev I.V."/>
            <person name="Debuchy R."/>
            <person name="Gladieux P."/>
            <person name="Thoren M.H."/>
            <person name="Johannesson H."/>
        </authorList>
    </citation>
    <scope>NUCLEOTIDE SEQUENCE</scope>
    <source>
        <strain evidence="2">CBS 606.72</strain>
    </source>
</reference>
<dbReference type="AlphaFoldDB" id="A0AA39WE85"/>
<dbReference type="EMBL" id="JAULSU010000006">
    <property type="protein sequence ID" value="KAK0613795.1"/>
    <property type="molecule type" value="Genomic_DNA"/>
</dbReference>
<accession>A0AA39WE85</accession>
<protein>
    <submittedName>
        <fullName evidence="2">Uncharacterized protein</fullName>
    </submittedName>
</protein>
<gene>
    <name evidence="2" type="ORF">B0T14DRAFT_285697</name>
</gene>
<keyword evidence="3" id="KW-1185">Reference proteome</keyword>
<evidence type="ECO:0000313" key="3">
    <source>
        <dbReference type="Proteomes" id="UP001175000"/>
    </source>
</evidence>